<comment type="subcellular location">
    <subcellularLocation>
        <location evidence="1">Golgi apparatus</location>
    </subcellularLocation>
</comment>
<dbReference type="Pfam" id="PF23274">
    <property type="entry name" value="DUF7077"/>
    <property type="match status" value="1"/>
</dbReference>
<feature type="region of interest" description="Disordered" evidence="4">
    <location>
        <begin position="638"/>
        <end position="658"/>
    </location>
</feature>
<feature type="region of interest" description="Disordered" evidence="4">
    <location>
        <begin position="395"/>
        <end position="416"/>
    </location>
</feature>
<feature type="domain" description="TRAPPC10/Trs130 N-terminal" evidence="6">
    <location>
        <begin position="277"/>
        <end position="457"/>
    </location>
</feature>
<dbReference type="PANTHER" id="PTHR13251">
    <property type="entry name" value="EPILEPSY HOLOPROSENCEPHALY CANDIDATE 1/TMEM1"/>
    <property type="match status" value="1"/>
</dbReference>
<evidence type="ECO:0000259" key="6">
    <source>
        <dbReference type="Pfam" id="PF23036"/>
    </source>
</evidence>
<feature type="region of interest" description="Disordered" evidence="4">
    <location>
        <begin position="97"/>
        <end position="132"/>
    </location>
</feature>
<dbReference type="InterPro" id="IPR045126">
    <property type="entry name" value="TRAPPC10/Trs130"/>
</dbReference>
<dbReference type="GO" id="GO:0034498">
    <property type="term" value="P:early endosome to Golgi transport"/>
    <property type="evidence" value="ECO:0007669"/>
    <property type="project" value="TreeGrafter"/>
</dbReference>
<dbReference type="InterPro" id="IPR022233">
    <property type="entry name" value="TRAPPC10/Trs130_C"/>
</dbReference>
<feature type="compositionally biased region" description="Polar residues" evidence="4">
    <location>
        <begin position="647"/>
        <end position="658"/>
    </location>
</feature>
<feature type="region of interest" description="Disordered" evidence="4">
    <location>
        <begin position="704"/>
        <end position="725"/>
    </location>
</feature>
<feature type="region of interest" description="Disordered" evidence="4">
    <location>
        <begin position="1500"/>
        <end position="1519"/>
    </location>
</feature>
<feature type="domain" description="DUF7077" evidence="7">
    <location>
        <begin position="1033"/>
        <end position="1153"/>
    </location>
</feature>
<evidence type="ECO:0000259" key="5">
    <source>
        <dbReference type="Pfam" id="PF12584"/>
    </source>
</evidence>
<keyword evidence="3" id="KW-0333">Golgi apparatus</keyword>
<dbReference type="Pfam" id="PF24965">
    <property type="entry name" value="TRS130_4HB"/>
    <property type="match status" value="1"/>
</dbReference>
<name>A0A9P4K4F6_9PLEO</name>
<evidence type="ECO:0000313" key="9">
    <source>
        <dbReference type="Proteomes" id="UP000800093"/>
    </source>
</evidence>
<proteinExistence type="predicted"/>
<evidence type="ECO:0000313" key="8">
    <source>
        <dbReference type="EMBL" id="KAF2261681.1"/>
    </source>
</evidence>
<feature type="compositionally biased region" description="Low complexity" evidence="4">
    <location>
        <begin position="100"/>
        <end position="117"/>
    </location>
</feature>
<dbReference type="GO" id="GO:1990071">
    <property type="term" value="C:TRAPPII protein complex"/>
    <property type="evidence" value="ECO:0007669"/>
    <property type="project" value="InterPro"/>
</dbReference>
<feature type="region of interest" description="Disordered" evidence="4">
    <location>
        <begin position="1"/>
        <end position="39"/>
    </location>
</feature>
<feature type="domain" description="TRAPPC10/Trs130 N-terminal" evidence="6">
    <location>
        <begin position="130"/>
        <end position="253"/>
    </location>
</feature>
<dbReference type="GO" id="GO:0005829">
    <property type="term" value="C:cytosol"/>
    <property type="evidence" value="ECO:0007669"/>
    <property type="project" value="GOC"/>
</dbReference>
<reference evidence="9" key="1">
    <citation type="journal article" date="2020" name="Stud. Mycol.">
        <title>101 Dothideomycetes genomes: A test case for predicting lifestyles and emergence of pathogens.</title>
        <authorList>
            <person name="Haridas S."/>
            <person name="Albert R."/>
            <person name="Binder M."/>
            <person name="Bloem J."/>
            <person name="LaButti K."/>
            <person name="Salamov A."/>
            <person name="Andreopoulos B."/>
            <person name="Baker S."/>
            <person name="Barry K."/>
            <person name="Bills G."/>
            <person name="Bluhm B."/>
            <person name="Cannon C."/>
            <person name="Castanera R."/>
            <person name="Culley D."/>
            <person name="Daum C."/>
            <person name="Ezra D."/>
            <person name="Gonzalez J."/>
            <person name="Henrissat B."/>
            <person name="Kuo A."/>
            <person name="Liang C."/>
            <person name="Lipzen A."/>
            <person name="Lutzoni F."/>
            <person name="Magnuson J."/>
            <person name="Mondo S."/>
            <person name="Nolan M."/>
            <person name="Ohm R."/>
            <person name="Pangilinan J."/>
            <person name="Park H.-J."/>
            <person name="Ramirez L."/>
            <person name="Alfaro M."/>
            <person name="Sun H."/>
            <person name="Tritt A."/>
            <person name="Yoshinaga Y."/>
            <person name="Zwiers L.-H."/>
            <person name="Turgeon B."/>
            <person name="Goodwin S."/>
            <person name="Spatafora J."/>
            <person name="Crous P."/>
            <person name="Grigoriev I."/>
        </authorList>
    </citation>
    <scope>NUCLEOTIDE SEQUENCE [LARGE SCALE GENOMIC DNA]</scope>
    <source>
        <strain evidence="9">CBS 304.66</strain>
    </source>
</reference>
<dbReference type="Pfam" id="PF12584">
    <property type="entry name" value="TRAPPC10"/>
    <property type="match status" value="1"/>
</dbReference>
<feature type="region of interest" description="Disordered" evidence="4">
    <location>
        <begin position="164"/>
        <end position="183"/>
    </location>
</feature>
<gene>
    <name evidence="8" type="ORF">CC78DRAFT_499826</name>
</gene>
<feature type="compositionally biased region" description="Polar residues" evidence="4">
    <location>
        <begin position="714"/>
        <end position="725"/>
    </location>
</feature>
<feature type="region of interest" description="Disordered" evidence="4">
    <location>
        <begin position="199"/>
        <end position="226"/>
    </location>
</feature>
<dbReference type="InterPro" id="IPR055505">
    <property type="entry name" value="DUF7077"/>
</dbReference>
<evidence type="ECO:0000256" key="4">
    <source>
        <dbReference type="SAM" id="MobiDB-lite"/>
    </source>
</evidence>
<dbReference type="PANTHER" id="PTHR13251:SF3">
    <property type="entry name" value="TRAFFICKING PROTEIN PARTICLE COMPLEX SUBUNIT 10"/>
    <property type="match status" value="1"/>
</dbReference>
<keyword evidence="2" id="KW-0813">Transport</keyword>
<dbReference type="OrthoDB" id="10256906at2759"/>
<feature type="compositionally biased region" description="Polar residues" evidence="4">
    <location>
        <begin position="19"/>
        <end position="36"/>
    </location>
</feature>
<organism evidence="8 9">
    <name type="scientific">Lojkania enalia</name>
    <dbReference type="NCBI Taxonomy" id="147567"/>
    <lineage>
        <taxon>Eukaryota</taxon>
        <taxon>Fungi</taxon>
        <taxon>Dikarya</taxon>
        <taxon>Ascomycota</taxon>
        <taxon>Pezizomycotina</taxon>
        <taxon>Dothideomycetes</taxon>
        <taxon>Pleosporomycetidae</taxon>
        <taxon>Pleosporales</taxon>
        <taxon>Pleosporales incertae sedis</taxon>
        <taxon>Lojkania</taxon>
    </lineage>
</organism>
<evidence type="ECO:0000256" key="2">
    <source>
        <dbReference type="ARBA" id="ARBA00022448"/>
    </source>
</evidence>
<evidence type="ECO:0000259" key="7">
    <source>
        <dbReference type="Pfam" id="PF23274"/>
    </source>
</evidence>
<dbReference type="GO" id="GO:0006891">
    <property type="term" value="P:intra-Golgi vesicle-mediated transport"/>
    <property type="evidence" value="ECO:0007669"/>
    <property type="project" value="TreeGrafter"/>
</dbReference>
<feature type="compositionally biased region" description="Low complexity" evidence="4">
    <location>
        <begin position="169"/>
        <end position="181"/>
    </location>
</feature>
<keyword evidence="9" id="KW-1185">Reference proteome</keyword>
<feature type="domain" description="TRAPPC10/Trs130 C-terminal" evidence="5">
    <location>
        <begin position="1375"/>
        <end position="1537"/>
    </location>
</feature>
<dbReference type="InterPro" id="IPR056913">
    <property type="entry name" value="TRAPPC10/Trs130_N"/>
</dbReference>
<dbReference type="Pfam" id="PF23036">
    <property type="entry name" value="TRAPPC10_1st"/>
    <property type="match status" value="2"/>
</dbReference>
<evidence type="ECO:0000256" key="3">
    <source>
        <dbReference type="ARBA" id="ARBA00023034"/>
    </source>
</evidence>
<sequence>MNTPRNGAPTQGAAEDGPRQTQPSAGVMDGSSSSKVTVEYHDPSGLFPLIQEQLSARLPLRNLHWKSPSRPLRSIDSLHVDLIPSTDLVHISTAASPGLAPSTASQGTSSSPGPTSTEILRPPGKERRHQIPGLRQTPYLKIYILRCDDSDTYKATARKQVREWVKAHTPPSQSSSSSSTQENHDAFEWLILHVVVPDTPAASQPRGSTSSSTTGGEKEKSRWTRGTATILEKLRADFNISSKSAPDRIAQIRLQKNAVPAHMLPPASAATGQSISENPQEQERAWNDVIIRFKTLILLSFDLRVSQYEEDVREKDSQRALPGWNFCTFFILKEGLARGFESVGLVEDALLGYDELSIGLDSIVRNQANEGSQTQGGVLANYTDDLYRQTSDILKRSQKDDGGRKEPQPRIHDSKPIDARKKNYRDLILSNNISIFDFRCYIFARQMSLLLRLGNARSARSDLASKLQPRPNARVLQRSVDDVNVGAKADVQLDESEDLYSFAELCSRALNFITFASRLLREDLRNGAQAHNVKFPDRLIDNLVRSWTFAALQQILDETTTSSLPISKFSNDIASGSSGKMRSFGNHNEEQKLSLAEPKTMIYPARSSSLAFGGRSASTEPPYAAPTASGQVVYENGQYQDRPAPGQESTTPQAKSGLQGFASTRAQLYVAERRILEHVGKSLGWTIGWDAILPSYPQREDLSDVDLHEESSSGDENATSKEGLTVTSPTVGISAAAIVNAVSSIEQFRQFYESLSDLIVKHYMAAGQAKSGESILGDLAVVRFELGDFAAAAMYFGRMASLFAETRWNFVEATMLRMYAQCLKKLNRKDEYVRTLLDLLAKSAASRKTIRTFVSNAIGGSKSWLDDDKVDTAGLFEELIDFSRQLPYDVSVPMGKYFGDIVVEPYVRHFDDKDGFQLRLQFRHVLEDDVEIKQAKVRLTSATSAQGKDIWLESSDPIQLNKGVCRMWLGSNVNTTNTFVVDQIRIEANRIVFLHEPFTKAEATTPLSIIASVSAAALKAAKKSRILCFPRVEAFQTRLYLSRFIHIDKRRLIEIELSSGWNDMQRAEIRLKSGSAGLRLRTADVTATSSDVDIQDKSRPGVIAIASMRPNTTATFQVPYELETVLPELSIKCEVEYDTEKGTFQYYSSFTIPIELPLDVNVHDHFKNNSLYSKFNIKTSNQYPLEILDIDLDGSEEYDVQGPRRFKENVLVLPRQPMAMTYKITKASERAKRRQSKVPDGGSLALSVTYRCMNEDARDRVQELFTRAVENSQVRRLARILIATFTDRLESRVLPQQFEKIALLDKVHMGSFEDMGWSECIDSLPQAVQEETQKWLQKWHEDHKYILLPSKADIGTPDSGTALPSPHPPRRIIITVSIPQTHILHTASLSIQSPRHASSSFAAIAIAGQPLVTELRIKHTRRWASPSSLMAAASLSSQDDPIEFVYTVEANPEMWLVAGQRRAHFTAREDEEHKCPIMLIPLKAGNVLLPSVEIRARIPPKTEQKRQSGGPVPVEEGGEQLNCETDLLSYGESVMVVPNVRRSTVGIGNMNLPKSTVWLESEGGL</sequence>
<dbReference type="Proteomes" id="UP000800093">
    <property type="component" value="Unassembled WGS sequence"/>
</dbReference>
<accession>A0A9P4K4F6</accession>
<comment type="caution">
    <text evidence="8">The sequence shown here is derived from an EMBL/GenBank/DDBJ whole genome shotgun (WGS) entry which is preliminary data.</text>
</comment>
<dbReference type="EMBL" id="ML986653">
    <property type="protein sequence ID" value="KAF2261681.1"/>
    <property type="molecule type" value="Genomic_DNA"/>
</dbReference>
<evidence type="ECO:0000256" key="1">
    <source>
        <dbReference type="ARBA" id="ARBA00004555"/>
    </source>
</evidence>
<protein>
    <submittedName>
        <fullName evidence="8">TMEM1 family protein-like protein</fullName>
    </submittedName>
</protein>